<feature type="domain" description="Methyltransferase type 11" evidence="1">
    <location>
        <begin position="138"/>
        <end position="190"/>
    </location>
</feature>
<dbReference type="PANTHER" id="PTHR43036">
    <property type="entry name" value="OSJNBB0011N17.9 PROTEIN"/>
    <property type="match status" value="1"/>
</dbReference>
<dbReference type="PANTHER" id="PTHR43036:SF2">
    <property type="entry name" value="OS04G0481300 PROTEIN"/>
    <property type="match status" value="1"/>
</dbReference>
<protein>
    <recommendedName>
        <fullName evidence="1">Methyltransferase type 11 domain-containing protein</fullName>
    </recommendedName>
</protein>
<dbReference type="SUPFAM" id="SSF53335">
    <property type="entry name" value="S-adenosyl-L-methionine-dependent methyltransferases"/>
    <property type="match status" value="1"/>
</dbReference>
<dbReference type="Proteomes" id="UP001229421">
    <property type="component" value="Unassembled WGS sequence"/>
</dbReference>
<dbReference type="GO" id="GO:0008757">
    <property type="term" value="F:S-adenosylmethionine-dependent methyltransferase activity"/>
    <property type="evidence" value="ECO:0007669"/>
    <property type="project" value="InterPro"/>
</dbReference>
<proteinExistence type="predicted"/>
<evidence type="ECO:0000313" key="2">
    <source>
        <dbReference type="EMBL" id="KAK1432721.1"/>
    </source>
</evidence>
<organism evidence="2 3">
    <name type="scientific">Tagetes erecta</name>
    <name type="common">African marigold</name>
    <dbReference type="NCBI Taxonomy" id="13708"/>
    <lineage>
        <taxon>Eukaryota</taxon>
        <taxon>Viridiplantae</taxon>
        <taxon>Streptophyta</taxon>
        <taxon>Embryophyta</taxon>
        <taxon>Tracheophyta</taxon>
        <taxon>Spermatophyta</taxon>
        <taxon>Magnoliopsida</taxon>
        <taxon>eudicotyledons</taxon>
        <taxon>Gunneridae</taxon>
        <taxon>Pentapetalae</taxon>
        <taxon>asterids</taxon>
        <taxon>campanulids</taxon>
        <taxon>Asterales</taxon>
        <taxon>Asteraceae</taxon>
        <taxon>Asteroideae</taxon>
        <taxon>Heliantheae alliance</taxon>
        <taxon>Tageteae</taxon>
        <taxon>Tagetes</taxon>
    </lineage>
</organism>
<gene>
    <name evidence="2" type="ORF">QVD17_09619</name>
</gene>
<dbReference type="AlphaFoldDB" id="A0AAD8P5G7"/>
<evidence type="ECO:0000259" key="1">
    <source>
        <dbReference type="Pfam" id="PF08241"/>
    </source>
</evidence>
<keyword evidence="3" id="KW-1185">Reference proteome</keyword>
<dbReference type="Gene3D" id="3.40.50.150">
    <property type="entry name" value="Vaccinia Virus protein VP39"/>
    <property type="match status" value="1"/>
</dbReference>
<name>A0AAD8P5G7_TARER</name>
<dbReference type="CDD" id="cd02440">
    <property type="entry name" value="AdoMet_MTases"/>
    <property type="match status" value="1"/>
</dbReference>
<dbReference type="EMBL" id="JAUHHV010000002">
    <property type="protein sequence ID" value="KAK1432721.1"/>
    <property type="molecule type" value="Genomic_DNA"/>
</dbReference>
<evidence type="ECO:0000313" key="3">
    <source>
        <dbReference type="Proteomes" id="UP001229421"/>
    </source>
</evidence>
<dbReference type="InterPro" id="IPR029063">
    <property type="entry name" value="SAM-dependent_MTases_sf"/>
</dbReference>
<reference evidence="2" key="1">
    <citation type="journal article" date="2023" name="bioRxiv">
        <title>Improved chromosome-level genome assembly for marigold (Tagetes erecta).</title>
        <authorList>
            <person name="Jiang F."/>
            <person name="Yuan L."/>
            <person name="Wang S."/>
            <person name="Wang H."/>
            <person name="Xu D."/>
            <person name="Wang A."/>
            <person name="Fan W."/>
        </authorList>
    </citation>
    <scope>NUCLEOTIDE SEQUENCE</scope>
    <source>
        <strain evidence="2">WSJ</strain>
        <tissue evidence="2">Leaf</tissue>
    </source>
</reference>
<dbReference type="GO" id="GO:0009820">
    <property type="term" value="P:alkaloid metabolic process"/>
    <property type="evidence" value="ECO:0007669"/>
    <property type="project" value="UniProtKB-KW"/>
</dbReference>
<accession>A0AAD8P5G7</accession>
<dbReference type="Pfam" id="PF08241">
    <property type="entry name" value="Methyltransf_11"/>
    <property type="match status" value="1"/>
</dbReference>
<dbReference type="InterPro" id="IPR013216">
    <property type="entry name" value="Methyltransf_11"/>
</dbReference>
<comment type="caution">
    <text evidence="2">The sequence shown here is derived from an EMBL/GenBank/DDBJ whole genome shotgun (WGS) entry which is preliminary data.</text>
</comment>
<sequence>MNTLQPTLKPFKWNPNPNPKPTPILKLKTQINPITSSSSSSSAGKIKRTVLTKEGRTKFNISPDKDFYAFPRFVTHVDNTFIDTLTNLYRNRLSPGFEILDLMSSWVSHLPKDVKYKRVIGHGLNAQELAKNPILDYFVVKDLNKDQNFEFDNASFDAVLCTVSVQYLQEPEKVFAEVFRLLKPGGVFIVSFSNRMFYEKAVGAWREGTGYSRVQLVVQYFQCVDGFTEPEVVRKLGDGNKEDGSGFGWIKGLLGLLSGSDPFYAVIAYKNFKPIYD</sequence>